<dbReference type="OrthoDB" id="9814088at2"/>
<dbReference type="RefSeq" id="WP_066088014.1">
    <property type="nucleotide sequence ID" value="NZ_CP017476.1"/>
</dbReference>
<dbReference type="SUPFAM" id="SSF52540">
    <property type="entry name" value="P-loop containing nucleoside triphosphate hydrolases"/>
    <property type="match status" value="2"/>
</dbReference>
<reference evidence="9 10" key="1">
    <citation type="submission" date="2016-02" db="EMBL/GenBank/DDBJ databases">
        <title>Draft genome sequence of Hydrogenophaga sp. LPB0072.</title>
        <authorList>
            <person name="Shin S.-K."/>
            <person name="Yi H."/>
        </authorList>
    </citation>
    <scope>NUCLEOTIDE SEQUENCE [LARGE SCALE GENOMIC DNA]</scope>
    <source>
        <strain evidence="9 10">LPB0072</strain>
    </source>
</reference>
<organism evidence="8 11">
    <name type="scientific">Hydrogenophaga crassostreae</name>
    <dbReference type="NCBI Taxonomy" id="1763535"/>
    <lineage>
        <taxon>Bacteria</taxon>
        <taxon>Pseudomonadati</taxon>
        <taxon>Pseudomonadota</taxon>
        <taxon>Betaproteobacteria</taxon>
        <taxon>Burkholderiales</taxon>
        <taxon>Comamonadaceae</taxon>
        <taxon>Hydrogenophaga</taxon>
    </lineage>
</organism>
<evidence type="ECO:0000313" key="9">
    <source>
        <dbReference type="EMBL" id="OAD42692.1"/>
    </source>
</evidence>
<dbReference type="GO" id="GO:0004386">
    <property type="term" value="F:helicase activity"/>
    <property type="evidence" value="ECO:0007669"/>
    <property type="project" value="UniProtKB-KW"/>
</dbReference>
<keyword evidence="2" id="KW-0378">Hydrolase</keyword>
<dbReference type="CDD" id="cd18793">
    <property type="entry name" value="SF2_C_SNF"/>
    <property type="match status" value="1"/>
</dbReference>
<evidence type="ECO:0000256" key="4">
    <source>
        <dbReference type="ARBA" id="ARBA00022840"/>
    </source>
</evidence>
<evidence type="ECO:0000256" key="1">
    <source>
        <dbReference type="ARBA" id="ARBA00022741"/>
    </source>
</evidence>
<name>A0A167IG59_9BURK</name>
<dbReference type="KEGG" id="hyl:LPB072_10150"/>
<dbReference type="InterPro" id="IPR038718">
    <property type="entry name" value="SNF2-like_sf"/>
</dbReference>
<sequence>MDGSDQPGSQVAHTTAHHAKYFAWELTRRRAASEEDRLAQSLFDASVDLNPHQIDAALFALNNPLSKGVVLADEVGLGKTIEAALVLCQLWAERRRRLLVICPAALRKQWAQELSDKFNLPVEVLDARTWHRLRESGIYDPLDRDVISVMSIHFAARMEAHLGAVPWDVVVIDEAHKLRNAHRKSHETGQALKRALAGRKKLLLTATPLQNSLMELYGLTSLIDEEIFGDERSFRTQYSVGEGNIQSLRRRLQPFIKRTLRRDVLEYVPYTQRHAITTPFSPSEQEVQFYELISAYLQRDFSYGFPSRQKHLVGLILRKLLASSTEAVVATLEAIRARLQCLLDKQTIDEEWIQQLIESEDLDEELLEEDGPPAQAADGSPAVDYALVREELAELDEYLRLARNIREDQKSHALLSALQQGFERMGAMGAARKAVIFTESRRTQDYLARYLEAHGYAGKITTFSGGNQGPASTGIYQRWLAKYTGSDRVTGSPAIDRRTALIDHFRQESEILIATEAAAEGVNLQFCSLVVNYDLPWNPQRVEQRIGRCHRYGQRFDVVVINFLNQRNAADQRVLELLQDKFHLFDGVFGASDQVLGQIESGMDFEKRIAEIYDRCRTPGEIESAFAELRTELDADIQARMQETEKLLLEHFDADIHDLLRSQKERAESQLDRITRFFWWLTQYVLAGQAQFDSAKLSFDLQTPPVVQAPPGAYQLIRKGETPPEHARVYRLTHPLGQYVLESGRSLQAPQQSLTFHYGSHKPRISMVERLVGQSGWMQLSLLELDSFQHEEHLVFTCLTDAGEVIDQESCEKLFYLLATTTDLQTSPPMELQANAQRQLEATLSRALELNDQFFQQERDKLEAWADDRIASAEQALKDTKLKLKGLKRQARMAFSMEDAQRLQQDIRKTETEQRRQRQDIFAVEDEIEARRDALIAALQKRLHRASRNQSLFVVRWSVV</sequence>
<dbReference type="InterPro" id="IPR057342">
    <property type="entry name" value="DEXDc_RapA"/>
</dbReference>
<feature type="coiled-coil region" evidence="5">
    <location>
        <begin position="833"/>
        <end position="920"/>
    </location>
</feature>
<evidence type="ECO:0000259" key="6">
    <source>
        <dbReference type="PROSITE" id="PS51192"/>
    </source>
</evidence>
<protein>
    <submittedName>
        <fullName evidence="8">ATP-dependent helicase</fullName>
    </submittedName>
</protein>
<dbReference type="CDD" id="cd18011">
    <property type="entry name" value="DEXDc_RapA"/>
    <property type="match status" value="1"/>
</dbReference>
<reference evidence="8 11" key="2">
    <citation type="submission" date="2016-10" db="EMBL/GenBank/DDBJ databases">
        <title>Hydorgenophaga sp. LPB0072 isolated from gastropod.</title>
        <authorList>
            <person name="Kim E."/>
            <person name="Yi H."/>
        </authorList>
    </citation>
    <scope>NUCLEOTIDE SEQUENCE [LARGE SCALE GENOMIC DNA]</scope>
    <source>
        <strain evidence="8 11">LPB0072</strain>
    </source>
</reference>
<evidence type="ECO:0000259" key="7">
    <source>
        <dbReference type="PROSITE" id="PS51194"/>
    </source>
</evidence>
<evidence type="ECO:0000256" key="5">
    <source>
        <dbReference type="SAM" id="Coils"/>
    </source>
</evidence>
<evidence type="ECO:0000313" key="10">
    <source>
        <dbReference type="Proteomes" id="UP000185657"/>
    </source>
</evidence>
<dbReference type="PANTHER" id="PTHR10799">
    <property type="entry name" value="SNF2/RAD54 HELICASE FAMILY"/>
    <property type="match status" value="1"/>
</dbReference>
<dbReference type="PROSITE" id="PS51194">
    <property type="entry name" value="HELICASE_CTER"/>
    <property type="match status" value="1"/>
</dbReference>
<dbReference type="Pfam" id="PF00271">
    <property type="entry name" value="Helicase_C"/>
    <property type="match status" value="1"/>
</dbReference>
<dbReference type="InterPro" id="IPR001650">
    <property type="entry name" value="Helicase_C-like"/>
</dbReference>
<dbReference type="Pfam" id="PF00176">
    <property type="entry name" value="SNF2-rel_dom"/>
    <property type="match status" value="1"/>
</dbReference>
<dbReference type="InterPro" id="IPR049730">
    <property type="entry name" value="SNF2/RAD54-like_C"/>
</dbReference>
<dbReference type="GO" id="GO:0005524">
    <property type="term" value="F:ATP binding"/>
    <property type="evidence" value="ECO:0007669"/>
    <property type="project" value="UniProtKB-KW"/>
</dbReference>
<dbReference type="Proteomes" id="UP000185657">
    <property type="component" value="Unassembled WGS sequence"/>
</dbReference>
<dbReference type="STRING" id="1763535.LPB072_10150"/>
<evidence type="ECO:0000313" key="8">
    <source>
        <dbReference type="EMBL" id="AOW13163.1"/>
    </source>
</evidence>
<dbReference type="AlphaFoldDB" id="A0A167IG59"/>
<feature type="domain" description="Helicase ATP-binding" evidence="6">
    <location>
        <begin position="60"/>
        <end position="226"/>
    </location>
</feature>
<dbReference type="PROSITE" id="PS51192">
    <property type="entry name" value="HELICASE_ATP_BIND_1"/>
    <property type="match status" value="1"/>
</dbReference>
<evidence type="ECO:0000256" key="2">
    <source>
        <dbReference type="ARBA" id="ARBA00022801"/>
    </source>
</evidence>
<dbReference type="EMBL" id="LVWD01000007">
    <property type="protein sequence ID" value="OAD42692.1"/>
    <property type="molecule type" value="Genomic_DNA"/>
</dbReference>
<proteinExistence type="predicted"/>
<keyword evidence="4" id="KW-0067">ATP-binding</keyword>
<gene>
    <name evidence="8" type="ORF">LPB072_10150</name>
    <name evidence="9" type="ORF">LPB72_07225</name>
</gene>
<keyword evidence="10" id="KW-1185">Reference proteome</keyword>
<feature type="domain" description="Helicase C-terminal" evidence="7">
    <location>
        <begin position="417"/>
        <end position="603"/>
    </location>
</feature>
<accession>A0A167IG59</accession>
<dbReference type="SMART" id="SM00490">
    <property type="entry name" value="HELICc"/>
    <property type="match status" value="1"/>
</dbReference>
<dbReference type="InterPro" id="IPR027417">
    <property type="entry name" value="P-loop_NTPase"/>
</dbReference>
<dbReference type="Gene3D" id="3.40.50.10810">
    <property type="entry name" value="Tandem AAA-ATPase domain"/>
    <property type="match status" value="1"/>
</dbReference>
<dbReference type="EMBL" id="CP017476">
    <property type="protein sequence ID" value="AOW13163.1"/>
    <property type="molecule type" value="Genomic_DNA"/>
</dbReference>
<dbReference type="SMART" id="SM00487">
    <property type="entry name" value="DEXDc"/>
    <property type="match status" value="1"/>
</dbReference>
<keyword evidence="5" id="KW-0175">Coiled coil</keyword>
<evidence type="ECO:0000256" key="3">
    <source>
        <dbReference type="ARBA" id="ARBA00022806"/>
    </source>
</evidence>
<dbReference type="InterPro" id="IPR014001">
    <property type="entry name" value="Helicase_ATP-bd"/>
</dbReference>
<keyword evidence="1" id="KW-0547">Nucleotide-binding</keyword>
<dbReference type="GO" id="GO:0016787">
    <property type="term" value="F:hydrolase activity"/>
    <property type="evidence" value="ECO:0007669"/>
    <property type="project" value="UniProtKB-KW"/>
</dbReference>
<dbReference type="Proteomes" id="UP000185680">
    <property type="component" value="Chromosome"/>
</dbReference>
<evidence type="ECO:0000313" key="11">
    <source>
        <dbReference type="Proteomes" id="UP000185680"/>
    </source>
</evidence>
<keyword evidence="3 8" id="KW-0347">Helicase</keyword>
<dbReference type="Gene3D" id="3.40.50.300">
    <property type="entry name" value="P-loop containing nucleotide triphosphate hydrolases"/>
    <property type="match status" value="1"/>
</dbReference>
<dbReference type="InterPro" id="IPR000330">
    <property type="entry name" value="SNF2_N"/>
</dbReference>